<proteinExistence type="predicted"/>
<sequence length="221" mass="25350">MRDIENRTRKDKYEKRRKNTKSTSILIVVSVILVISLISVFVFGGGNNETVDESPQESTENNTSNDSEEVTIKEEETSQQEEDQLLEDDTQNETDSSEENNEENGQDIEQVEPSDDNVSEAYTADWEPVGTQQEGPHTVDYNNGSQDRLEMKEAILMATGLSENDYHEWWIGNGGNQKVIATVSDEAQSEIYRVYLSWRDNEGWQPTKVEVLIENDWKKYQ</sequence>
<feature type="compositionally biased region" description="Polar residues" evidence="1">
    <location>
        <begin position="56"/>
        <end position="65"/>
    </location>
</feature>
<dbReference type="Pfam" id="PF07423">
    <property type="entry name" value="DUF1510"/>
    <property type="match status" value="1"/>
</dbReference>
<evidence type="ECO:0000256" key="2">
    <source>
        <dbReference type="SAM" id="Phobius"/>
    </source>
</evidence>
<keyword evidence="2" id="KW-0812">Transmembrane</keyword>
<dbReference type="OrthoDB" id="2168558at2"/>
<comment type="caution">
    <text evidence="4">The sequence shown here is derived from an EMBL/GenBank/DDBJ whole genome shotgun (WGS) entry which is preliminary data.</text>
</comment>
<evidence type="ECO:0000256" key="1">
    <source>
        <dbReference type="SAM" id="MobiDB-lite"/>
    </source>
</evidence>
<feature type="region of interest" description="Disordered" evidence="1">
    <location>
        <begin position="50"/>
        <end position="113"/>
    </location>
</feature>
<evidence type="ECO:0000313" key="4">
    <source>
        <dbReference type="EMBL" id="RLL48010.1"/>
    </source>
</evidence>
<feature type="compositionally biased region" description="Acidic residues" evidence="1">
    <location>
        <begin position="77"/>
        <end position="113"/>
    </location>
</feature>
<evidence type="ECO:0000313" key="5">
    <source>
        <dbReference type="Proteomes" id="UP000270219"/>
    </source>
</evidence>
<reference evidence="4 5" key="1">
    <citation type="submission" date="2018-10" db="EMBL/GenBank/DDBJ databases">
        <title>Oceanobacillus sp. YLB-02 draft genome.</title>
        <authorList>
            <person name="Yu L."/>
        </authorList>
    </citation>
    <scope>NUCLEOTIDE SEQUENCE [LARGE SCALE GENOMIC DNA]</scope>
    <source>
        <strain evidence="4 5">YLB-02</strain>
    </source>
</reference>
<feature type="transmembrane region" description="Helical" evidence="2">
    <location>
        <begin position="25"/>
        <end position="46"/>
    </location>
</feature>
<dbReference type="AlphaFoldDB" id="A0A498DLU3"/>
<dbReference type="InterPro" id="IPR009988">
    <property type="entry name" value="DUF1510"/>
</dbReference>
<name>A0A498DLU3_9BACI</name>
<evidence type="ECO:0000259" key="3">
    <source>
        <dbReference type="Pfam" id="PF07423"/>
    </source>
</evidence>
<protein>
    <submittedName>
        <fullName evidence="4">DUF1510 family protein</fullName>
    </submittedName>
</protein>
<organism evidence="4 5">
    <name type="scientific">Oceanobacillus piezotolerans</name>
    <dbReference type="NCBI Taxonomy" id="2448030"/>
    <lineage>
        <taxon>Bacteria</taxon>
        <taxon>Bacillati</taxon>
        <taxon>Bacillota</taxon>
        <taxon>Bacilli</taxon>
        <taxon>Bacillales</taxon>
        <taxon>Bacillaceae</taxon>
        <taxon>Oceanobacillus</taxon>
    </lineage>
</organism>
<keyword evidence="5" id="KW-1185">Reference proteome</keyword>
<dbReference type="RefSeq" id="WP_121520772.1">
    <property type="nucleotide sequence ID" value="NZ_RCHR01000001.1"/>
</dbReference>
<dbReference type="EMBL" id="RCHR01000001">
    <property type="protein sequence ID" value="RLL48010.1"/>
    <property type="molecule type" value="Genomic_DNA"/>
</dbReference>
<keyword evidence="2" id="KW-1133">Transmembrane helix</keyword>
<gene>
    <name evidence="4" type="ORF">D8M04_01655</name>
</gene>
<accession>A0A498DLU3</accession>
<keyword evidence="2" id="KW-0472">Membrane</keyword>
<feature type="domain" description="DUF1510" evidence="3">
    <location>
        <begin position="122"/>
        <end position="212"/>
    </location>
</feature>
<dbReference type="Proteomes" id="UP000270219">
    <property type="component" value="Unassembled WGS sequence"/>
</dbReference>